<dbReference type="AlphaFoldDB" id="A0A0F9UKM9"/>
<organism evidence="1">
    <name type="scientific">marine sediment metagenome</name>
    <dbReference type="NCBI Taxonomy" id="412755"/>
    <lineage>
        <taxon>unclassified sequences</taxon>
        <taxon>metagenomes</taxon>
        <taxon>ecological metagenomes</taxon>
    </lineage>
</organism>
<sequence length="126" mass="14509">MTKNEGYEARVRENLKKILTKIEHDMQAQSWASFEGEVVERYIDMFMGSMQMDMPFSVKEVLDRGGAIRRLRVYPFADGVPVHLELQLPVSSRSWDVDLPEIDPETYAVSVTMLIEPLPASDWLMT</sequence>
<name>A0A0F9UKM9_9ZZZZ</name>
<gene>
    <name evidence="1" type="ORF">LCGC14_0595120</name>
</gene>
<comment type="caution">
    <text evidence="1">The sequence shown here is derived from an EMBL/GenBank/DDBJ whole genome shotgun (WGS) entry which is preliminary data.</text>
</comment>
<dbReference type="EMBL" id="LAZR01000940">
    <property type="protein sequence ID" value="KKN54163.1"/>
    <property type="molecule type" value="Genomic_DNA"/>
</dbReference>
<proteinExistence type="predicted"/>
<evidence type="ECO:0000313" key="1">
    <source>
        <dbReference type="EMBL" id="KKN54163.1"/>
    </source>
</evidence>
<accession>A0A0F9UKM9</accession>
<reference evidence="1" key="1">
    <citation type="journal article" date="2015" name="Nature">
        <title>Complex archaea that bridge the gap between prokaryotes and eukaryotes.</title>
        <authorList>
            <person name="Spang A."/>
            <person name="Saw J.H."/>
            <person name="Jorgensen S.L."/>
            <person name="Zaremba-Niedzwiedzka K."/>
            <person name="Martijn J."/>
            <person name="Lind A.E."/>
            <person name="van Eijk R."/>
            <person name="Schleper C."/>
            <person name="Guy L."/>
            <person name="Ettema T.J."/>
        </authorList>
    </citation>
    <scope>NUCLEOTIDE SEQUENCE</scope>
</reference>
<protein>
    <submittedName>
        <fullName evidence="1">Uncharacterized protein</fullName>
    </submittedName>
</protein>